<gene>
    <name evidence="1" type="ORF">EAH76_14575</name>
</gene>
<sequence>MRTAEWPAGRLMTDSANFPFGQTRIRSGCNYHGSKRGKALKKRVLRITEIDGSQLSNVDRKATSFAVDHRIELQVGSLPANGSINNLEIGGHV</sequence>
<dbReference type="AlphaFoldDB" id="A0A502FQY3"/>
<evidence type="ECO:0000313" key="1">
    <source>
        <dbReference type="EMBL" id="TPG51958.1"/>
    </source>
</evidence>
<comment type="caution">
    <text evidence="1">The sequence shown here is derived from an EMBL/GenBank/DDBJ whole genome shotgun (WGS) entry which is preliminary data.</text>
</comment>
<dbReference type="Proteomes" id="UP000319931">
    <property type="component" value="Unassembled WGS sequence"/>
</dbReference>
<reference evidence="1 2" key="1">
    <citation type="journal article" date="2019" name="Environ. Microbiol.">
        <title>Species interactions and distinct microbial communities in high Arctic permafrost affected cryosols are associated with the CH4 and CO2 gas fluxes.</title>
        <authorList>
            <person name="Altshuler I."/>
            <person name="Hamel J."/>
            <person name="Turney S."/>
            <person name="Magnuson E."/>
            <person name="Levesque R."/>
            <person name="Greer C."/>
            <person name="Whyte L.G."/>
        </authorList>
    </citation>
    <scope>NUCLEOTIDE SEQUENCE [LARGE SCALE GENOMIC DNA]</scope>
    <source>
        <strain evidence="1 2">E6.1</strain>
    </source>
</reference>
<organism evidence="1 2">
    <name type="scientific">Sphingomonas glacialis</name>
    <dbReference type="NCBI Taxonomy" id="658225"/>
    <lineage>
        <taxon>Bacteria</taxon>
        <taxon>Pseudomonadati</taxon>
        <taxon>Pseudomonadota</taxon>
        <taxon>Alphaproteobacteria</taxon>
        <taxon>Sphingomonadales</taxon>
        <taxon>Sphingomonadaceae</taxon>
        <taxon>Sphingomonas</taxon>
    </lineage>
</organism>
<evidence type="ECO:0000313" key="2">
    <source>
        <dbReference type="Proteomes" id="UP000319931"/>
    </source>
</evidence>
<proteinExistence type="predicted"/>
<name>A0A502FQY3_9SPHN</name>
<accession>A0A502FQY3</accession>
<protein>
    <submittedName>
        <fullName evidence="1">Uncharacterized protein</fullName>
    </submittedName>
</protein>
<keyword evidence="2" id="KW-1185">Reference proteome</keyword>
<dbReference type="EMBL" id="RCZC01000004">
    <property type="protein sequence ID" value="TPG51958.1"/>
    <property type="molecule type" value="Genomic_DNA"/>
</dbReference>